<dbReference type="GO" id="GO:0006974">
    <property type="term" value="P:DNA damage response"/>
    <property type="evidence" value="ECO:0007669"/>
    <property type="project" value="TreeGrafter"/>
</dbReference>
<dbReference type="STRING" id="1328760.A0A165GIQ0"/>
<keyword evidence="2" id="KW-0235">DNA replication</keyword>
<protein>
    <recommendedName>
        <fullName evidence="4">DNA polymerase epsilon subunit D</fullName>
    </recommendedName>
    <alternativeName>
        <fullName evidence="5">DNA polymerase II subunit D</fullName>
    </alternativeName>
</protein>
<organism evidence="8 9">
    <name type="scientific">Xylona heveae (strain CBS 132557 / TC161)</name>
    <dbReference type="NCBI Taxonomy" id="1328760"/>
    <lineage>
        <taxon>Eukaryota</taxon>
        <taxon>Fungi</taxon>
        <taxon>Dikarya</taxon>
        <taxon>Ascomycota</taxon>
        <taxon>Pezizomycotina</taxon>
        <taxon>Xylonomycetes</taxon>
        <taxon>Xylonales</taxon>
        <taxon>Xylonaceae</taxon>
        <taxon>Xylona</taxon>
    </lineage>
</organism>
<keyword evidence="3" id="KW-0539">Nucleus</keyword>
<dbReference type="AlphaFoldDB" id="A0A165GIQ0"/>
<dbReference type="Pfam" id="PF00808">
    <property type="entry name" value="CBFD_NFYB_HMF"/>
    <property type="match status" value="1"/>
</dbReference>
<dbReference type="GO" id="GO:0008622">
    <property type="term" value="C:epsilon DNA polymerase complex"/>
    <property type="evidence" value="ECO:0007669"/>
    <property type="project" value="TreeGrafter"/>
</dbReference>
<dbReference type="RefSeq" id="XP_018187786.1">
    <property type="nucleotide sequence ID" value="XM_018334336.1"/>
</dbReference>
<dbReference type="EMBL" id="KV407459">
    <property type="protein sequence ID" value="KZF22231.1"/>
    <property type="molecule type" value="Genomic_DNA"/>
</dbReference>
<dbReference type="Gene3D" id="1.10.20.10">
    <property type="entry name" value="Histone, subunit A"/>
    <property type="match status" value="1"/>
</dbReference>
<reference evidence="8 9" key="1">
    <citation type="journal article" date="2016" name="Fungal Biol.">
        <title>The genome of Xylona heveae provides a window into fungal endophytism.</title>
        <authorList>
            <person name="Gazis R."/>
            <person name="Kuo A."/>
            <person name="Riley R."/>
            <person name="LaButti K."/>
            <person name="Lipzen A."/>
            <person name="Lin J."/>
            <person name="Amirebrahimi M."/>
            <person name="Hesse C.N."/>
            <person name="Spatafora J.W."/>
            <person name="Henrissat B."/>
            <person name="Hainaut M."/>
            <person name="Grigoriev I.V."/>
            <person name="Hibbett D.S."/>
        </authorList>
    </citation>
    <scope>NUCLEOTIDE SEQUENCE [LARGE SCALE GENOMIC DNA]</scope>
    <source>
        <strain evidence="8 9">TC161</strain>
    </source>
</reference>
<name>A0A165GIQ0_XYLHT</name>
<dbReference type="InterPro" id="IPR009072">
    <property type="entry name" value="Histone-fold"/>
</dbReference>
<dbReference type="GO" id="GO:0031507">
    <property type="term" value="P:heterochromatin formation"/>
    <property type="evidence" value="ECO:0007669"/>
    <property type="project" value="TreeGrafter"/>
</dbReference>
<evidence type="ECO:0000256" key="5">
    <source>
        <dbReference type="ARBA" id="ARBA00042096"/>
    </source>
</evidence>
<dbReference type="GO" id="GO:0046982">
    <property type="term" value="F:protein heterodimerization activity"/>
    <property type="evidence" value="ECO:0007669"/>
    <property type="project" value="InterPro"/>
</dbReference>
<feature type="domain" description="Transcription factor CBF/NF-Y/archaeal histone" evidence="7">
    <location>
        <begin position="45"/>
        <end position="108"/>
    </location>
</feature>
<dbReference type="FunCoup" id="A0A165GIQ0">
    <property type="interactions" value="193"/>
</dbReference>
<sequence>MPPKKSDGFRAAAAAAPGATQINAADTVASPSAKDKDGMGIEDLSLPRAMVQRLAKSVLPANTQIQKDAVLAISKSATVFVNYLSSYANEAAQRANKKTIMPNDVFDAIKEIEFEAFLPRLEAELTKYNSIQVEKRNKNKQKKDSAAETGPDADAHASPTETAARSKGFKAARTSTSPSSAKIPREVDATQSHSGPPAAKKAKTESGNVAAEEEEEDFEDGEDQEQDGEDDEENDEEGEEEEEDDVDEEGKDEDMDRNHKDEQEDDDDDEGDLSD</sequence>
<dbReference type="PANTHER" id="PTHR46172:SF1">
    <property type="entry name" value="DNA POLYMERASE EPSILON SUBUNIT 3"/>
    <property type="match status" value="1"/>
</dbReference>
<dbReference type="GO" id="GO:0006272">
    <property type="term" value="P:leading strand elongation"/>
    <property type="evidence" value="ECO:0007669"/>
    <property type="project" value="TreeGrafter"/>
</dbReference>
<gene>
    <name evidence="8" type="ORF">L228DRAFT_261426</name>
</gene>
<dbReference type="InterPro" id="IPR003958">
    <property type="entry name" value="CBFA_NFYB_domain"/>
</dbReference>
<keyword evidence="9" id="KW-1185">Reference proteome</keyword>
<proteinExistence type="predicted"/>
<dbReference type="CDD" id="cd22928">
    <property type="entry name" value="HFD_POLE3_DPB4"/>
    <property type="match status" value="1"/>
</dbReference>
<evidence type="ECO:0000256" key="3">
    <source>
        <dbReference type="ARBA" id="ARBA00023242"/>
    </source>
</evidence>
<dbReference type="GO" id="GO:0008623">
    <property type="term" value="C:CHRAC"/>
    <property type="evidence" value="ECO:0007669"/>
    <property type="project" value="TreeGrafter"/>
</dbReference>
<dbReference type="SUPFAM" id="SSF47113">
    <property type="entry name" value="Histone-fold"/>
    <property type="match status" value="1"/>
</dbReference>
<dbReference type="GO" id="GO:0031490">
    <property type="term" value="F:chromatin DNA binding"/>
    <property type="evidence" value="ECO:0007669"/>
    <property type="project" value="TreeGrafter"/>
</dbReference>
<evidence type="ECO:0000256" key="2">
    <source>
        <dbReference type="ARBA" id="ARBA00022705"/>
    </source>
</evidence>
<dbReference type="GeneID" id="28899473"/>
<dbReference type="InterPro" id="IPR051377">
    <property type="entry name" value="DNA_Pol-Epsilon_Subunit"/>
</dbReference>
<dbReference type="OrthoDB" id="1707486at2759"/>
<comment type="subcellular location">
    <subcellularLocation>
        <location evidence="1">Nucleus</location>
    </subcellularLocation>
</comment>
<dbReference type="InParanoid" id="A0A165GIQ0"/>
<feature type="compositionally biased region" description="Acidic residues" evidence="6">
    <location>
        <begin position="211"/>
        <end position="253"/>
    </location>
</feature>
<evidence type="ECO:0000313" key="9">
    <source>
        <dbReference type="Proteomes" id="UP000076632"/>
    </source>
</evidence>
<dbReference type="OMA" id="NTYRRKV"/>
<evidence type="ECO:0000313" key="8">
    <source>
        <dbReference type="EMBL" id="KZF22231.1"/>
    </source>
</evidence>
<feature type="region of interest" description="Disordered" evidence="6">
    <location>
        <begin position="135"/>
        <end position="275"/>
    </location>
</feature>
<dbReference type="Proteomes" id="UP000076632">
    <property type="component" value="Unassembled WGS sequence"/>
</dbReference>
<evidence type="ECO:0000256" key="6">
    <source>
        <dbReference type="SAM" id="MobiDB-lite"/>
    </source>
</evidence>
<evidence type="ECO:0000256" key="1">
    <source>
        <dbReference type="ARBA" id="ARBA00004123"/>
    </source>
</evidence>
<accession>A0A165GIQ0</accession>
<evidence type="ECO:0000256" key="4">
    <source>
        <dbReference type="ARBA" id="ARBA00039775"/>
    </source>
</evidence>
<evidence type="ECO:0000259" key="7">
    <source>
        <dbReference type="Pfam" id="PF00808"/>
    </source>
</evidence>
<feature type="compositionally biased region" description="Acidic residues" evidence="6">
    <location>
        <begin position="263"/>
        <end position="275"/>
    </location>
</feature>
<dbReference type="PANTHER" id="PTHR46172">
    <property type="entry name" value="DNA POLYMERASE EPSILON SUBUNIT 3"/>
    <property type="match status" value="1"/>
</dbReference>